<dbReference type="EMBL" id="WJEE01000039">
    <property type="protein sequence ID" value="MRI67734.1"/>
    <property type="molecule type" value="Genomic_DNA"/>
</dbReference>
<evidence type="ECO:0000313" key="3">
    <source>
        <dbReference type="Proteomes" id="UP000435187"/>
    </source>
</evidence>
<feature type="transmembrane region" description="Helical" evidence="1">
    <location>
        <begin position="32"/>
        <end position="52"/>
    </location>
</feature>
<dbReference type="Proteomes" id="UP000435187">
    <property type="component" value="Unassembled WGS sequence"/>
</dbReference>
<comment type="caution">
    <text evidence="2">The sequence shown here is derived from an EMBL/GenBank/DDBJ whole genome shotgun (WGS) entry which is preliminary data.</text>
</comment>
<evidence type="ECO:0000313" key="2">
    <source>
        <dbReference type="EMBL" id="MRI67734.1"/>
    </source>
</evidence>
<sequence length="55" mass="6192">MISYLFYGTLTLFISYRTIVHSIQTYQEGNKVGAIAVGIMVPIIITFVILILKVK</sequence>
<proteinExistence type="predicted"/>
<keyword evidence="1" id="KW-0812">Transmembrane</keyword>
<dbReference type="AlphaFoldDB" id="A0A6N7R1D4"/>
<keyword evidence="1" id="KW-1133">Transmembrane helix</keyword>
<protein>
    <submittedName>
        <fullName evidence="2">Uncharacterized protein</fullName>
    </submittedName>
</protein>
<name>A0A6N7R1D4_9BACI</name>
<keyword evidence="1" id="KW-0472">Membrane</keyword>
<evidence type="ECO:0000256" key="1">
    <source>
        <dbReference type="SAM" id="Phobius"/>
    </source>
</evidence>
<gene>
    <name evidence="2" type="ORF">GH885_15550</name>
</gene>
<dbReference type="RefSeq" id="WP_153836283.1">
    <property type="nucleotide sequence ID" value="NZ_JBHUMW010000088.1"/>
</dbReference>
<reference evidence="2 3" key="1">
    <citation type="submission" date="2019-10" db="EMBL/GenBank/DDBJ databases">
        <title>Gracilibacillus salitolerans sp. nov., a moderate halophile isolated from a saline soil in northwest China.</title>
        <authorList>
            <person name="Gan L."/>
        </authorList>
    </citation>
    <scope>NUCLEOTIDE SEQUENCE [LARGE SCALE GENOMIC DNA]</scope>
    <source>
        <strain evidence="2 3">TP2-8</strain>
    </source>
</reference>
<keyword evidence="3" id="KW-1185">Reference proteome</keyword>
<accession>A0A6N7R1D4</accession>
<organism evidence="2 3">
    <name type="scientific">Gracilibacillus thailandensis</name>
    <dbReference type="NCBI Taxonomy" id="563735"/>
    <lineage>
        <taxon>Bacteria</taxon>
        <taxon>Bacillati</taxon>
        <taxon>Bacillota</taxon>
        <taxon>Bacilli</taxon>
        <taxon>Bacillales</taxon>
        <taxon>Bacillaceae</taxon>
        <taxon>Gracilibacillus</taxon>
    </lineage>
</organism>